<feature type="compositionally biased region" description="Basic and acidic residues" evidence="1">
    <location>
        <begin position="290"/>
        <end position="306"/>
    </location>
</feature>
<feature type="compositionally biased region" description="Basic residues" evidence="1">
    <location>
        <begin position="207"/>
        <end position="217"/>
    </location>
</feature>
<sequence length="318" mass="36785">MKLSTAAAHVWNHETTSTAIPQPINDETGTTDDIIDDENSKEVYLVTVDSRQEESPSNLKCFVESTCKEEFFRDHILDDPHMICIESQVARMCGLDIKLYFHYDPNRPQPHSSNLHRTNAAATLLLFHPETQKFVHIVHGKAYALWNNGRTPLSKRQVWGLVELIREARMLYEEKPADEAHKQLLEWCSLYQHETWVPHGIYEDRKTRAHHRHHHHGGNKDHHNSVDKEKILSRLQAKELERQESGVTDAATCHHGECHGHHVVTAEHNEFIEILPLEEDNCHHRHHSEKKRDSSGDAPDHSHSTLDRNYQCFSLPVV</sequence>
<organism evidence="2 3">
    <name type="scientific">Nitzschia inconspicua</name>
    <dbReference type="NCBI Taxonomy" id="303405"/>
    <lineage>
        <taxon>Eukaryota</taxon>
        <taxon>Sar</taxon>
        <taxon>Stramenopiles</taxon>
        <taxon>Ochrophyta</taxon>
        <taxon>Bacillariophyta</taxon>
        <taxon>Bacillariophyceae</taxon>
        <taxon>Bacillariophycidae</taxon>
        <taxon>Bacillariales</taxon>
        <taxon>Bacillariaceae</taxon>
        <taxon>Nitzschia</taxon>
    </lineage>
</organism>
<evidence type="ECO:0000256" key="1">
    <source>
        <dbReference type="SAM" id="MobiDB-lite"/>
    </source>
</evidence>
<comment type="caution">
    <text evidence="2">The sequence shown here is derived from an EMBL/GenBank/DDBJ whole genome shotgun (WGS) entry which is preliminary data.</text>
</comment>
<dbReference type="EMBL" id="JAGRRH010000006">
    <property type="protein sequence ID" value="KAG7368770.1"/>
    <property type="molecule type" value="Genomic_DNA"/>
</dbReference>
<dbReference type="AlphaFoldDB" id="A0A9K3Q372"/>
<evidence type="ECO:0000313" key="3">
    <source>
        <dbReference type="Proteomes" id="UP000693970"/>
    </source>
</evidence>
<feature type="region of interest" description="Disordered" evidence="1">
    <location>
        <begin position="14"/>
        <end position="34"/>
    </location>
</feature>
<gene>
    <name evidence="2" type="ORF">IV203_031513</name>
</gene>
<dbReference type="Proteomes" id="UP000693970">
    <property type="component" value="Unassembled WGS sequence"/>
</dbReference>
<name>A0A9K3Q372_9STRA</name>
<keyword evidence="3" id="KW-1185">Reference proteome</keyword>
<feature type="region of interest" description="Disordered" evidence="1">
    <location>
        <begin position="283"/>
        <end position="306"/>
    </location>
</feature>
<reference evidence="2" key="1">
    <citation type="journal article" date="2021" name="Sci. Rep.">
        <title>Diploid genomic architecture of Nitzschia inconspicua, an elite biomass production diatom.</title>
        <authorList>
            <person name="Oliver A."/>
            <person name="Podell S."/>
            <person name="Pinowska A."/>
            <person name="Traller J.C."/>
            <person name="Smith S.R."/>
            <person name="McClure R."/>
            <person name="Beliaev A."/>
            <person name="Bohutskyi P."/>
            <person name="Hill E.A."/>
            <person name="Rabines A."/>
            <person name="Zheng H."/>
            <person name="Allen L.Z."/>
            <person name="Kuo A."/>
            <person name="Grigoriev I.V."/>
            <person name="Allen A.E."/>
            <person name="Hazlebeck D."/>
            <person name="Allen E.E."/>
        </authorList>
    </citation>
    <scope>NUCLEOTIDE SEQUENCE</scope>
    <source>
        <strain evidence="2">Hildebrandi</strain>
    </source>
</reference>
<protein>
    <submittedName>
        <fullName evidence="2">Uncharacterized protein</fullName>
    </submittedName>
</protein>
<reference evidence="2" key="2">
    <citation type="submission" date="2021-04" db="EMBL/GenBank/DDBJ databases">
        <authorList>
            <person name="Podell S."/>
        </authorList>
    </citation>
    <scope>NUCLEOTIDE SEQUENCE</scope>
    <source>
        <strain evidence="2">Hildebrandi</strain>
    </source>
</reference>
<feature type="compositionally biased region" description="Basic and acidic residues" evidence="1">
    <location>
        <begin position="218"/>
        <end position="227"/>
    </location>
</feature>
<feature type="region of interest" description="Disordered" evidence="1">
    <location>
        <begin position="207"/>
        <end position="227"/>
    </location>
</feature>
<proteinExistence type="predicted"/>
<evidence type="ECO:0000313" key="2">
    <source>
        <dbReference type="EMBL" id="KAG7368770.1"/>
    </source>
</evidence>
<accession>A0A9K3Q372</accession>